<dbReference type="InterPro" id="IPR035441">
    <property type="entry name" value="TFIIS/LEDGF_dom_sf"/>
</dbReference>
<evidence type="ECO:0000256" key="2">
    <source>
        <dbReference type="SAM" id="MobiDB-lite"/>
    </source>
</evidence>
<dbReference type="GO" id="GO:0003712">
    <property type="term" value="F:transcription coregulator activity"/>
    <property type="evidence" value="ECO:0007669"/>
    <property type="project" value="TreeGrafter"/>
</dbReference>
<dbReference type="GO" id="GO:0010628">
    <property type="term" value="P:positive regulation of gene expression"/>
    <property type="evidence" value="ECO:0007669"/>
    <property type="project" value="TreeGrafter"/>
</dbReference>
<dbReference type="GO" id="GO:0006357">
    <property type="term" value="P:regulation of transcription by RNA polymerase II"/>
    <property type="evidence" value="ECO:0007669"/>
    <property type="project" value="InterPro"/>
</dbReference>
<feature type="compositionally biased region" description="Polar residues" evidence="2">
    <location>
        <begin position="591"/>
        <end position="605"/>
    </location>
</feature>
<feature type="compositionally biased region" description="Basic residues" evidence="2">
    <location>
        <begin position="261"/>
        <end position="272"/>
    </location>
</feature>
<dbReference type="HOGENOM" id="CLU_504544_0_0_1"/>
<gene>
    <name evidence="3" type="ORF">YQE_02145</name>
</gene>
<dbReference type="AlphaFoldDB" id="N6URU0"/>
<dbReference type="OMA" id="WHEVVET"/>
<feature type="region of interest" description="Disordered" evidence="2">
    <location>
        <begin position="234"/>
        <end position="272"/>
    </location>
</feature>
<dbReference type="PANTHER" id="PTHR15201:SF1">
    <property type="entry name" value="MEDIATOR OF RNA POLYMERASE II TRANSCRIPTION SUBUNIT 26"/>
    <property type="match status" value="1"/>
</dbReference>
<dbReference type="PROSITE" id="PS51319">
    <property type="entry name" value="TFIIS_N"/>
    <property type="match status" value="1"/>
</dbReference>
<accession>N6URU0</accession>
<feature type="region of interest" description="Disordered" evidence="2">
    <location>
        <begin position="591"/>
        <end position="628"/>
    </location>
</feature>
<reference evidence="3" key="1">
    <citation type="journal article" date="2013" name="Genome Biol.">
        <title>Draft genome of the mountain pine beetle, Dendroctonus ponderosae Hopkins, a major forest pest.</title>
        <authorList>
            <person name="Keeling C.I."/>
            <person name="Yuen M.M."/>
            <person name="Liao N.Y."/>
            <person name="Docking T.R."/>
            <person name="Chan S.K."/>
            <person name="Taylor G.A."/>
            <person name="Palmquist D.L."/>
            <person name="Jackman S.D."/>
            <person name="Nguyen A."/>
            <person name="Li M."/>
            <person name="Henderson H."/>
            <person name="Janes J.K."/>
            <person name="Zhao Y."/>
            <person name="Pandoh P."/>
            <person name="Moore R."/>
            <person name="Sperling F.A."/>
            <person name="Huber D.P."/>
            <person name="Birol I."/>
            <person name="Jones S.J."/>
            <person name="Bohlmann J."/>
        </authorList>
    </citation>
    <scope>NUCLEOTIDE SEQUENCE</scope>
</reference>
<dbReference type="InterPro" id="IPR017923">
    <property type="entry name" value="TFIIS_N"/>
</dbReference>
<dbReference type="OrthoDB" id="550309at2759"/>
<comment type="subcellular location">
    <subcellularLocation>
        <location evidence="1">Nucleus</location>
    </subcellularLocation>
</comment>
<feature type="region of interest" description="Disordered" evidence="2">
    <location>
        <begin position="405"/>
        <end position="426"/>
    </location>
</feature>
<protein>
    <submittedName>
        <fullName evidence="3">Uncharacterized protein</fullName>
    </submittedName>
</protein>
<organism evidence="3">
    <name type="scientific">Dendroctonus ponderosae</name>
    <name type="common">Mountain pine beetle</name>
    <dbReference type="NCBI Taxonomy" id="77166"/>
    <lineage>
        <taxon>Eukaryota</taxon>
        <taxon>Metazoa</taxon>
        <taxon>Ecdysozoa</taxon>
        <taxon>Arthropoda</taxon>
        <taxon>Hexapoda</taxon>
        <taxon>Insecta</taxon>
        <taxon>Pterygota</taxon>
        <taxon>Neoptera</taxon>
        <taxon>Endopterygota</taxon>
        <taxon>Coleoptera</taxon>
        <taxon>Polyphaga</taxon>
        <taxon>Cucujiformia</taxon>
        <taxon>Curculionidae</taxon>
        <taxon>Scolytinae</taxon>
        <taxon>Dendroctonus</taxon>
    </lineage>
</organism>
<feature type="non-terminal residue" evidence="3">
    <location>
        <position position="1"/>
    </location>
</feature>
<sequence>MIEEIAMFLEFFLLFQSTRLGKYVNEVRRKTSNEELRRRAKELVKKWRIMLIPEANGQIKTATQPGPIRATPNKGSPPLQCPSADSKVNSFPPRQECKGWPDQVLNRTDWSVLKCSKDLQVLLQEPPGSQAHKLVNPTGRMLSPALQAQQSVTPHKMAAQRQKLETASPPLTAAQSIDTSLKNKKRQASDVFDNANAKRSRLNGTVADLEISDSSSSSFKDVISKSMAKPELKRDAISLNSDSNSSFAERTGEPHIDQQMPKKRGRKKGSKNHKNLLDEAETSFTNKLAVSASRGVSKVKTTQEILAGIQNKNTATLSLSSVLKPSKEDLEEKAAKLTERVSIIDRKLNANAHRNRNSHKSKLTLSASKPNERVIESGSVINDKSLLNAFEQEDDEDDVVVVDDAESVGSRTEESQETDVAGPSQKQEFVGARSFSIEEALAQLPPIHMSVLDEPDPTPPCICRLKENKPKDFSICDDEEIEQLPPFEMIEDPACPAKRFLATKYNVDDISEKKIERLHKAFLPNVNGNWSLGTPRPEPAKVNDLYVNIVPNIYERLDKDVRPLDSFKKYSVSEDGGTSNISNSVIRTESENASDFNGSGANASDSVIKLEPQNPYQNADNSEKSDIRTEEQQVFREWYECIDRPSYNNEPLRILPYCILD</sequence>
<evidence type="ECO:0000313" key="3">
    <source>
        <dbReference type="EMBL" id="ENN81452.1"/>
    </source>
</evidence>
<dbReference type="Gene3D" id="1.20.930.10">
    <property type="entry name" value="Conserved domain common to transcription factors TFIIS, elongin A, CRSP70"/>
    <property type="match status" value="1"/>
</dbReference>
<dbReference type="SUPFAM" id="SSF47676">
    <property type="entry name" value="Conserved domain common to transcription factors TFIIS, elongin A, CRSP70"/>
    <property type="match status" value="1"/>
</dbReference>
<name>N6URU0_DENPD</name>
<feature type="compositionally biased region" description="Polar residues" evidence="2">
    <location>
        <begin position="238"/>
        <end position="248"/>
    </location>
</feature>
<keyword evidence="1" id="KW-0539">Nucleus</keyword>
<dbReference type="GO" id="GO:0016592">
    <property type="term" value="C:mediator complex"/>
    <property type="evidence" value="ECO:0007669"/>
    <property type="project" value="InterPro"/>
</dbReference>
<proteinExistence type="predicted"/>
<dbReference type="InterPro" id="IPR042376">
    <property type="entry name" value="MED26"/>
</dbReference>
<feature type="region of interest" description="Disordered" evidence="2">
    <location>
        <begin position="60"/>
        <end position="94"/>
    </location>
</feature>
<dbReference type="EMBL" id="KB740092">
    <property type="protein sequence ID" value="ENN81452.1"/>
    <property type="molecule type" value="Genomic_DNA"/>
</dbReference>
<evidence type="ECO:0000256" key="1">
    <source>
        <dbReference type="PROSITE-ProRule" id="PRU00649"/>
    </source>
</evidence>
<dbReference type="Pfam" id="PF08711">
    <property type="entry name" value="Med26"/>
    <property type="match status" value="1"/>
</dbReference>
<dbReference type="PANTHER" id="PTHR15201">
    <property type="entry name" value="CRSP70"/>
    <property type="match status" value="1"/>
</dbReference>
<dbReference type="GO" id="GO:0070847">
    <property type="term" value="C:core mediator complex"/>
    <property type="evidence" value="ECO:0007669"/>
    <property type="project" value="TreeGrafter"/>
</dbReference>